<dbReference type="Proteomes" id="UP000285317">
    <property type="component" value="Chromosome"/>
</dbReference>
<dbReference type="RefSeq" id="WP_127888139.1">
    <property type="nucleotide sequence ID" value="NZ_CP028137.1"/>
</dbReference>
<evidence type="ECO:0000313" key="3">
    <source>
        <dbReference type="Proteomes" id="UP000285317"/>
    </source>
</evidence>
<evidence type="ECO:0000313" key="2">
    <source>
        <dbReference type="EMBL" id="AZZ53713.1"/>
    </source>
</evidence>
<accession>A0A3Q9V2G4</accession>
<reference evidence="2 3" key="1">
    <citation type="submission" date="2018-03" db="EMBL/GenBank/DDBJ databases">
        <title>Bacteriophage NCPPB3778 and a type I-E CRISPR drive the evolution of the US Biological Select Agent, Rathayibacter toxicus.</title>
        <authorList>
            <person name="Davis E.W.II."/>
            <person name="Tabima J.F."/>
            <person name="Weisberg A.J."/>
            <person name="Dantas Lopes L."/>
            <person name="Wiseman M.S."/>
            <person name="Wiseman M.S."/>
            <person name="Pupko T."/>
            <person name="Belcher M.S."/>
            <person name="Sechler A.J."/>
            <person name="Tancos M.A."/>
            <person name="Schroeder B.K."/>
            <person name="Murray T.D."/>
            <person name="Luster D.G."/>
            <person name="Schneider W.L."/>
            <person name="Rogers E."/>
            <person name="Andreote F.D."/>
            <person name="Grunwald N.J."/>
            <person name="Putnam M.L."/>
            <person name="Chang J.H."/>
        </authorList>
    </citation>
    <scope>NUCLEOTIDE SEQUENCE [LARGE SCALE GENOMIC DNA]</scope>
    <source>
        <strain evidence="2 3">DSM 15932</strain>
    </source>
</reference>
<feature type="region of interest" description="Disordered" evidence="1">
    <location>
        <begin position="137"/>
        <end position="159"/>
    </location>
</feature>
<proteinExistence type="predicted"/>
<evidence type="ECO:0000256" key="1">
    <source>
        <dbReference type="SAM" id="MobiDB-lite"/>
    </source>
</evidence>
<dbReference type="EMBL" id="CP028137">
    <property type="protein sequence ID" value="AZZ53713.1"/>
    <property type="molecule type" value="Genomic_DNA"/>
</dbReference>
<organism evidence="2 3">
    <name type="scientific">Rathayibacter festucae DSM 15932</name>
    <dbReference type="NCBI Taxonomy" id="1328866"/>
    <lineage>
        <taxon>Bacteria</taxon>
        <taxon>Bacillati</taxon>
        <taxon>Actinomycetota</taxon>
        <taxon>Actinomycetes</taxon>
        <taxon>Micrococcales</taxon>
        <taxon>Microbacteriaceae</taxon>
        <taxon>Rathayibacter</taxon>
    </lineage>
</organism>
<name>A0A3Q9V2G4_9MICO</name>
<dbReference type="AlphaFoldDB" id="A0A3Q9V2G4"/>
<sequence length="159" mass="16916">MDTWRHRLPIEDWTPLFSGPVDSVPAEALDAAARILRLLPDIERLTIGTPDGPIIAERGSSASAWQAADRVAMALLASSPAVTGITASAFDARDGVRHATPADPFLTREGGRAAALRASMDLGEISAEEAERRHAELLAGEDADDPLEALWDADSASRH</sequence>
<protein>
    <submittedName>
        <fullName evidence="2">Uncharacterized protein</fullName>
    </submittedName>
</protein>
<gene>
    <name evidence="2" type="ORF">C1I64_17825</name>
</gene>
<dbReference type="KEGG" id="rfs:C1I64_17825"/>